<dbReference type="GO" id="GO:0006357">
    <property type="term" value="P:regulation of transcription by RNA polymerase II"/>
    <property type="evidence" value="ECO:0007669"/>
    <property type="project" value="TreeGrafter"/>
</dbReference>
<dbReference type="InterPro" id="IPR051760">
    <property type="entry name" value="KMT5A"/>
</dbReference>
<dbReference type="InterPro" id="IPR001214">
    <property type="entry name" value="SET_dom"/>
</dbReference>
<comment type="subcellular location">
    <subcellularLocation>
        <location evidence="2">Chromosome</location>
    </subcellularLocation>
    <subcellularLocation>
        <location evidence="1">Nucleus</location>
    </subcellularLocation>
</comment>
<keyword evidence="8" id="KW-0156">Chromatin regulator</keyword>
<comment type="catalytic activity">
    <reaction evidence="12">
        <text>L-lysyl(20)-[histone H4] + S-adenosyl-L-methionine = N(6)-methyl-L-lysyl(20)-[histone H4] + S-adenosyl-L-homocysteine + H(+)</text>
        <dbReference type="Rhea" id="RHEA:60344"/>
        <dbReference type="Rhea" id="RHEA-COMP:15554"/>
        <dbReference type="Rhea" id="RHEA-COMP:15555"/>
        <dbReference type="ChEBI" id="CHEBI:15378"/>
        <dbReference type="ChEBI" id="CHEBI:29969"/>
        <dbReference type="ChEBI" id="CHEBI:57856"/>
        <dbReference type="ChEBI" id="CHEBI:59789"/>
        <dbReference type="ChEBI" id="CHEBI:61929"/>
        <dbReference type="EC" id="2.1.1.361"/>
    </reaction>
</comment>
<sequence length="269" mass="30177">LVKINVTIPLEQEKIMLGNVVASKTRTRRRKPQRASTSTATHNTSTLSAAAAAPAAAAFAPSSTMGKKVLNNNTSSNKARGKAAGNKDKVESHKITEYFQPRRSERKTGKQIEEETTVKMEEALSSGSCEDDLIVYSEEFKGRGIRAGRSYVKNELVVEYRGDMIDYETAKLREEEYGRDHSIGSYMYFFKYKNKHWCVDATKESPFKGRLVNHSALRPNLKTKVVEMGGQHHLILIAKRSIEEGEELLYDYGDRTPATVAQNPWLVNS</sequence>
<keyword evidence="4" id="KW-0158">Chromosome</keyword>
<evidence type="ECO:0000256" key="7">
    <source>
        <dbReference type="ARBA" id="ARBA00022691"/>
    </source>
</evidence>
<dbReference type="GO" id="GO:0043516">
    <property type="term" value="P:regulation of DNA damage response, signal transduction by p53 class mediator"/>
    <property type="evidence" value="ECO:0007669"/>
    <property type="project" value="TreeGrafter"/>
</dbReference>
<protein>
    <recommendedName>
        <fullName evidence="3">[histone H4]-lysine(20) N-methyltransferase</fullName>
        <ecNumber evidence="3">2.1.1.361</ecNumber>
    </recommendedName>
</protein>
<dbReference type="GO" id="GO:0032259">
    <property type="term" value="P:methylation"/>
    <property type="evidence" value="ECO:0007669"/>
    <property type="project" value="UniProtKB-KW"/>
</dbReference>
<dbReference type="InterPro" id="IPR046341">
    <property type="entry name" value="SET_dom_sf"/>
</dbReference>
<dbReference type="InterPro" id="IPR047266">
    <property type="entry name" value="KMT5A-like_SET"/>
</dbReference>
<dbReference type="SUPFAM" id="SSF82199">
    <property type="entry name" value="SET domain"/>
    <property type="match status" value="1"/>
</dbReference>
<evidence type="ECO:0000313" key="16">
    <source>
        <dbReference type="Proteomes" id="UP001432322"/>
    </source>
</evidence>
<evidence type="ECO:0000256" key="10">
    <source>
        <dbReference type="ARBA" id="ARBA00023163"/>
    </source>
</evidence>
<feature type="non-terminal residue" evidence="15">
    <location>
        <position position="1"/>
    </location>
</feature>
<dbReference type="PANTHER" id="PTHR46167">
    <property type="entry name" value="N-LYSINE METHYLTRANSFERASE KMT5A"/>
    <property type="match status" value="1"/>
</dbReference>
<gene>
    <name evidence="15" type="ORF">PFISCL1PPCAC_8602</name>
</gene>
<dbReference type="GO" id="GO:0005700">
    <property type="term" value="C:polytene chromosome"/>
    <property type="evidence" value="ECO:0007669"/>
    <property type="project" value="TreeGrafter"/>
</dbReference>
<dbReference type="AlphaFoldDB" id="A0AAV5VFD7"/>
<dbReference type="PANTHER" id="PTHR46167:SF1">
    <property type="entry name" value="N-LYSINE METHYLTRANSFERASE KMT5A"/>
    <property type="match status" value="1"/>
</dbReference>
<feature type="compositionally biased region" description="Low complexity" evidence="13">
    <location>
        <begin position="35"/>
        <end position="48"/>
    </location>
</feature>
<dbReference type="Pfam" id="PF00856">
    <property type="entry name" value="SET"/>
    <property type="match status" value="1"/>
</dbReference>
<evidence type="ECO:0000256" key="11">
    <source>
        <dbReference type="ARBA" id="ARBA00023242"/>
    </source>
</evidence>
<proteinExistence type="predicted"/>
<evidence type="ECO:0000256" key="5">
    <source>
        <dbReference type="ARBA" id="ARBA00022603"/>
    </source>
</evidence>
<evidence type="ECO:0000313" key="15">
    <source>
        <dbReference type="EMBL" id="GMT17305.1"/>
    </source>
</evidence>
<dbReference type="CDD" id="cd10528">
    <property type="entry name" value="SET_SETD8"/>
    <property type="match status" value="1"/>
</dbReference>
<evidence type="ECO:0000256" key="6">
    <source>
        <dbReference type="ARBA" id="ARBA00022679"/>
    </source>
</evidence>
<reference evidence="15" key="1">
    <citation type="submission" date="2023-10" db="EMBL/GenBank/DDBJ databases">
        <title>Genome assembly of Pristionchus species.</title>
        <authorList>
            <person name="Yoshida K."/>
            <person name="Sommer R.J."/>
        </authorList>
    </citation>
    <scope>NUCLEOTIDE SEQUENCE</scope>
    <source>
        <strain evidence="15">RS5133</strain>
    </source>
</reference>
<evidence type="ECO:0000256" key="13">
    <source>
        <dbReference type="SAM" id="MobiDB-lite"/>
    </source>
</evidence>
<evidence type="ECO:0000256" key="1">
    <source>
        <dbReference type="ARBA" id="ARBA00004123"/>
    </source>
</evidence>
<evidence type="ECO:0000256" key="3">
    <source>
        <dbReference type="ARBA" id="ARBA00012187"/>
    </source>
</evidence>
<dbReference type="PROSITE" id="PS51571">
    <property type="entry name" value="SAM_MT43_PR_SET"/>
    <property type="match status" value="1"/>
</dbReference>
<feature type="compositionally biased region" description="Basic and acidic residues" evidence="13">
    <location>
        <begin position="85"/>
        <end position="94"/>
    </location>
</feature>
<dbReference type="Proteomes" id="UP001432322">
    <property type="component" value="Unassembled WGS sequence"/>
</dbReference>
<keyword evidence="10" id="KW-0804">Transcription</keyword>
<evidence type="ECO:0000256" key="4">
    <source>
        <dbReference type="ARBA" id="ARBA00022454"/>
    </source>
</evidence>
<evidence type="ECO:0000256" key="12">
    <source>
        <dbReference type="ARBA" id="ARBA00047784"/>
    </source>
</evidence>
<evidence type="ECO:0000256" key="2">
    <source>
        <dbReference type="ARBA" id="ARBA00004286"/>
    </source>
</evidence>
<keyword evidence="9" id="KW-0805">Transcription regulation</keyword>
<dbReference type="GO" id="GO:0005634">
    <property type="term" value="C:nucleus"/>
    <property type="evidence" value="ECO:0007669"/>
    <property type="project" value="UniProtKB-SubCell"/>
</dbReference>
<evidence type="ECO:0000256" key="9">
    <source>
        <dbReference type="ARBA" id="ARBA00023015"/>
    </source>
</evidence>
<dbReference type="PROSITE" id="PS50280">
    <property type="entry name" value="SET"/>
    <property type="match status" value="1"/>
</dbReference>
<evidence type="ECO:0000256" key="8">
    <source>
        <dbReference type="ARBA" id="ARBA00022853"/>
    </source>
</evidence>
<keyword evidence="11" id="KW-0539">Nucleus</keyword>
<dbReference type="InterPro" id="IPR016858">
    <property type="entry name" value="KMT5A-like"/>
</dbReference>
<dbReference type="EC" id="2.1.1.361" evidence="3"/>
<feature type="domain" description="SET" evidence="14">
    <location>
        <begin position="131"/>
        <end position="253"/>
    </location>
</feature>
<organism evidence="15 16">
    <name type="scientific">Pristionchus fissidentatus</name>
    <dbReference type="NCBI Taxonomy" id="1538716"/>
    <lineage>
        <taxon>Eukaryota</taxon>
        <taxon>Metazoa</taxon>
        <taxon>Ecdysozoa</taxon>
        <taxon>Nematoda</taxon>
        <taxon>Chromadorea</taxon>
        <taxon>Rhabditida</taxon>
        <taxon>Rhabditina</taxon>
        <taxon>Diplogasteromorpha</taxon>
        <taxon>Diplogasteroidea</taxon>
        <taxon>Neodiplogasteridae</taxon>
        <taxon>Pristionchus</taxon>
    </lineage>
</organism>
<dbReference type="GO" id="GO:0140944">
    <property type="term" value="F:histone H4K20 monomethyltransferase activity"/>
    <property type="evidence" value="ECO:0007669"/>
    <property type="project" value="UniProtKB-EC"/>
</dbReference>
<dbReference type="SMART" id="SM00317">
    <property type="entry name" value="SET"/>
    <property type="match status" value="1"/>
</dbReference>
<keyword evidence="16" id="KW-1185">Reference proteome</keyword>
<evidence type="ECO:0000259" key="14">
    <source>
        <dbReference type="PROSITE" id="PS50280"/>
    </source>
</evidence>
<name>A0AAV5VFD7_9BILA</name>
<feature type="region of interest" description="Disordered" evidence="13">
    <location>
        <begin position="68"/>
        <end position="94"/>
    </location>
</feature>
<feature type="region of interest" description="Disordered" evidence="13">
    <location>
        <begin position="22"/>
        <end position="48"/>
    </location>
</feature>
<comment type="caution">
    <text evidence="15">The sequence shown here is derived from an EMBL/GenBank/DDBJ whole genome shotgun (WGS) entry which is preliminary data.</text>
</comment>
<keyword evidence="6" id="KW-0808">Transferase</keyword>
<dbReference type="EMBL" id="BTSY01000003">
    <property type="protein sequence ID" value="GMT17305.1"/>
    <property type="molecule type" value="Genomic_DNA"/>
</dbReference>
<accession>A0AAV5VFD7</accession>
<keyword evidence="7" id="KW-0949">S-adenosyl-L-methionine</keyword>
<dbReference type="Gene3D" id="2.170.270.10">
    <property type="entry name" value="SET domain"/>
    <property type="match status" value="1"/>
</dbReference>
<keyword evidence="5" id="KW-0489">Methyltransferase</keyword>